<dbReference type="EMBL" id="JAJEQR010000009">
    <property type="protein sequence ID" value="MCC2230200.1"/>
    <property type="molecule type" value="Genomic_DNA"/>
</dbReference>
<dbReference type="SUPFAM" id="SSF53474">
    <property type="entry name" value="alpha/beta-Hydrolases"/>
    <property type="match status" value="1"/>
</dbReference>
<dbReference type="Proteomes" id="UP001198182">
    <property type="component" value="Unassembled WGS sequence"/>
</dbReference>
<dbReference type="RefSeq" id="WP_308452909.1">
    <property type="nucleotide sequence ID" value="NZ_JAJEQR010000009.1"/>
</dbReference>
<gene>
    <name evidence="2" type="ORF">LKD81_04180</name>
</gene>
<comment type="caution">
    <text evidence="2">The sequence shown here is derived from an EMBL/GenBank/DDBJ whole genome shotgun (WGS) entry which is preliminary data.</text>
</comment>
<dbReference type="Pfam" id="PF00561">
    <property type="entry name" value="Abhydrolase_1"/>
    <property type="match status" value="1"/>
</dbReference>
<proteinExistence type="predicted"/>
<dbReference type="PANTHER" id="PTHR43433">
    <property type="entry name" value="HYDROLASE, ALPHA/BETA FOLD FAMILY PROTEIN"/>
    <property type="match status" value="1"/>
</dbReference>
<evidence type="ECO:0000313" key="2">
    <source>
        <dbReference type="EMBL" id="MCC2230200.1"/>
    </source>
</evidence>
<dbReference type="GO" id="GO:0016787">
    <property type="term" value="F:hydrolase activity"/>
    <property type="evidence" value="ECO:0007669"/>
    <property type="project" value="UniProtKB-KW"/>
</dbReference>
<dbReference type="PANTHER" id="PTHR43433:SF5">
    <property type="entry name" value="AB HYDROLASE-1 DOMAIN-CONTAINING PROTEIN"/>
    <property type="match status" value="1"/>
</dbReference>
<dbReference type="InterPro" id="IPR050471">
    <property type="entry name" value="AB_hydrolase"/>
</dbReference>
<dbReference type="InterPro" id="IPR000073">
    <property type="entry name" value="AB_hydrolase_1"/>
</dbReference>
<protein>
    <submittedName>
        <fullName evidence="2">Alpha/beta hydrolase</fullName>
    </submittedName>
</protein>
<accession>A0AAE3JEE8</accession>
<organism evidence="2 3">
    <name type="scientific">Hominifimenecus microfluidus</name>
    <dbReference type="NCBI Taxonomy" id="2885348"/>
    <lineage>
        <taxon>Bacteria</taxon>
        <taxon>Bacillati</taxon>
        <taxon>Bacillota</taxon>
        <taxon>Clostridia</taxon>
        <taxon>Lachnospirales</taxon>
        <taxon>Lachnospiraceae</taxon>
        <taxon>Hominifimenecus</taxon>
    </lineage>
</organism>
<dbReference type="Gene3D" id="3.40.50.1820">
    <property type="entry name" value="alpha/beta hydrolase"/>
    <property type="match status" value="1"/>
</dbReference>
<keyword evidence="3" id="KW-1185">Reference proteome</keyword>
<sequence>MPILKVKEIELYYEEYGEGERYVIQAQQFINSHLNYVKDLAEKEGFHGYIIRIRGYAPSTLITEDLGESWYDVWAQDVCDFADAMGIDKFFYTGHSHGAGIGWHLCVNHPERLRGFFASAAGPHKKDGQATGGARMETINAAKSRETWEPYAKKQGAYCAKYFERVENDPVIGEEARAAREQMIQFWIDMPAVSALLNPRKPFPKCKTEEELIEVLKNIHVPTLMLGGSEDTISGPDLMVRTLRAVEDSKLIIYHGADHVDLPNRFREEYVKDIVTFCEERGLLE</sequence>
<dbReference type="AlphaFoldDB" id="A0AAE3JEE8"/>
<evidence type="ECO:0000259" key="1">
    <source>
        <dbReference type="Pfam" id="PF00561"/>
    </source>
</evidence>
<name>A0AAE3JEE8_9FIRM</name>
<evidence type="ECO:0000313" key="3">
    <source>
        <dbReference type="Proteomes" id="UP001198182"/>
    </source>
</evidence>
<dbReference type="InterPro" id="IPR029058">
    <property type="entry name" value="AB_hydrolase_fold"/>
</dbReference>
<feature type="domain" description="AB hydrolase-1" evidence="1">
    <location>
        <begin position="37"/>
        <end position="121"/>
    </location>
</feature>
<reference evidence="2" key="1">
    <citation type="submission" date="2021-10" db="EMBL/GenBank/DDBJ databases">
        <title>Anaerobic single-cell dispensing facilitates the cultivation of human gut bacteria.</title>
        <authorList>
            <person name="Afrizal A."/>
        </authorList>
    </citation>
    <scope>NUCLEOTIDE SEQUENCE</scope>
    <source>
        <strain evidence="2">CLA-AA-H215</strain>
    </source>
</reference>
<keyword evidence="2" id="KW-0378">Hydrolase</keyword>